<dbReference type="InterPro" id="IPR050640">
    <property type="entry name" value="Bact_2-comp_sensor_kinase"/>
</dbReference>
<dbReference type="GO" id="GO:0016020">
    <property type="term" value="C:membrane"/>
    <property type="evidence" value="ECO:0007669"/>
    <property type="project" value="InterPro"/>
</dbReference>
<keyword evidence="1" id="KW-1133">Transmembrane helix</keyword>
<evidence type="ECO:0000313" key="4">
    <source>
        <dbReference type="Proteomes" id="UP000037392"/>
    </source>
</evidence>
<dbReference type="RefSeq" id="WP_007858131.1">
    <property type="nucleotide sequence ID" value="NZ_KQ235887.1"/>
</dbReference>
<dbReference type="PATRIC" id="fig|742734.4.peg.5805"/>
<dbReference type="InterPro" id="IPR003594">
    <property type="entry name" value="HATPase_dom"/>
</dbReference>
<feature type="transmembrane region" description="Helical" evidence="1">
    <location>
        <begin position="20"/>
        <end position="39"/>
    </location>
</feature>
<organism evidence="3 4">
    <name type="scientific">[Clostridium] citroniae WAL-19142</name>
    <dbReference type="NCBI Taxonomy" id="742734"/>
    <lineage>
        <taxon>Bacteria</taxon>
        <taxon>Bacillati</taxon>
        <taxon>Bacillota</taxon>
        <taxon>Clostridia</taxon>
        <taxon>Lachnospirales</taxon>
        <taxon>Lachnospiraceae</taxon>
        <taxon>Enterocloster</taxon>
    </lineage>
</organism>
<dbReference type="InterPro" id="IPR010559">
    <property type="entry name" value="Sig_transdc_His_kin_internal"/>
</dbReference>
<evidence type="ECO:0000256" key="1">
    <source>
        <dbReference type="SAM" id="Phobius"/>
    </source>
</evidence>
<protein>
    <recommendedName>
        <fullName evidence="2">Histidine kinase/HSP90-like ATPase domain-containing protein</fullName>
    </recommendedName>
</protein>
<comment type="caution">
    <text evidence="3">The sequence shown here is derived from an EMBL/GenBank/DDBJ whole genome shotgun (WGS) entry which is preliminary data.</text>
</comment>
<dbReference type="EMBL" id="ADLK01000054">
    <property type="protein sequence ID" value="KMW11740.1"/>
    <property type="molecule type" value="Genomic_DNA"/>
</dbReference>
<keyword evidence="1" id="KW-0812">Transmembrane</keyword>
<dbReference type="SUPFAM" id="SSF55874">
    <property type="entry name" value="ATPase domain of HSP90 chaperone/DNA topoisomerase II/histidine kinase"/>
    <property type="match status" value="1"/>
</dbReference>
<proteinExistence type="predicted"/>
<evidence type="ECO:0000313" key="3">
    <source>
        <dbReference type="EMBL" id="KMW11740.1"/>
    </source>
</evidence>
<keyword evidence="1" id="KW-0472">Membrane</keyword>
<name>A0A0J9E812_9FIRM</name>
<dbReference type="AlphaFoldDB" id="A0A0J9E812"/>
<accession>A0A0J9E812</accession>
<dbReference type="OrthoDB" id="9809348at2"/>
<dbReference type="SMART" id="SM00387">
    <property type="entry name" value="HATPase_c"/>
    <property type="match status" value="1"/>
</dbReference>
<dbReference type="InterPro" id="IPR036890">
    <property type="entry name" value="HATPase_C_sf"/>
</dbReference>
<feature type="transmembrane region" description="Helical" evidence="1">
    <location>
        <begin position="291"/>
        <end position="310"/>
    </location>
</feature>
<gene>
    <name evidence="3" type="ORF">HMPREF9470_05428</name>
</gene>
<dbReference type="Gene3D" id="3.30.565.10">
    <property type="entry name" value="Histidine kinase-like ATPase, C-terminal domain"/>
    <property type="match status" value="1"/>
</dbReference>
<dbReference type="Pfam" id="PF06580">
    <property type="entry name" value="His_kinase"/>
    <property type="match status" value="1"/>
</dbReference>
<feature type="domain" description="Histidine kinase/HSP90-like ATPase" evidence="2">
    <location>
        <begin position="474"/>
        <end position="590"/>
    </location>
</feature>
<dbReference type="Gene3D" id="6.10.340.10">
    <property type="match status" value="1"/>
</dbReference>
<sequence>MNYLKRIKGKFEDLSLKNKLLAMICSNVLLILLIALIGLKISSHAYNEQLYKAISGNLSFSSQTIASNLNSIETLSSVTISASVIQDALNRIDSIDDTIVWSNANREISQVINNYQQAYKKDGVLAIALYNRRFKNATNFVVANNADQDLVNGALKKAREREGAITWTIDHEHNLYILGRSVRKANNLELNHLGDLLVFVDMDRIVSEANRAVTTYDDTSYILFDRDQLIYASSGIDRETACLLKEQTGQPYSIVRSHGHSYFAVKNTIPYYGWTYINLVPYDQIASSTTMAYRLILGMLIIGLLIAIAYSRRLTRYILKDFDLLIQKMEFFSSTELEMPKVQVDYSQRTDEISRLHQHFDTMAGRIQYLVHNNYVNQILSRDAKLKALEAQINPHFLYNTLETINWRAKALKDQQISSMVESLGTLLRATLSSKNPLVTLDYEISLARSYMTIQKIRFEERLVFQTDCGRELGGALILPLTIQPLLENAIRYGMEEMMETCEISISARRKEIPESGEYVLIVEVSNEGSVFEEGLLEKLLDGTRNAHGFGIGLVNIHQRIQMLFGEGYGLSFKNRDETAVAVITIPYRTEEKDYAEINYCG</sequence>
<evidence type="ECO:0000259" key="2">
    <source>
        <dbReference type="SMART" id="SM00387"/>
    </source>
</evidence>
<dbReference type="PANTHER" id="PTHR34220:SF7">
    <property type="entry name" value="SENSOR HISTIDINE KINASE YPDA"/>
    <property type="match status" value="1"/>
</dbReference>
<dbReference type="Proteomes" id="UP000037392">
    <property type="component" value="Unassembled WGS sequence"/>
</dbReference>
<dbReference type="GO" id="GO:0000155">
    <property type="term" value="F:phosphorelay sensor kinase activity"/>
    <property type="evidence" value="ECO:0007669"/>
    <property type="project" value="InterPro"/>
</dbReference>
<dbReference type="PANTHER" id="PTHR34220">
    <property type="entry name" value="SENSOR HISTIDINE KINASE YPDA"/>
    <property type="match status" value="1"/>
</dbReference>
<reference evidence="3 4" key="1">
    <citation type="submission" date="2011-04" db="EMBL/GenBank/DDBJ databases">
        <title>The Genome Sequence of Clostridium citroniae WAL-19142.</title>
        <authorList>
            <consortium name="The Broad Institute Genome Sequencing Platform"/>
            <person name="Earl A."/>
            <person name="Ward D."/>
            <person name="Feldgarden M."/>
            <person name="Gevers D."/>
            <person name="Warren Y.A."/>
            <person name="Tyrrell K.L."/>
            <person name="Citron D.M."/>
            <person name="Goldstein E.J."/>
            <person name="Daigneault M."/>
            <person name="Allen-Vercoe E."/>
            <person name="Young S.K."/>
            <person name="Zeng Q."/>
            <person name="Gargeya S."/>
            <person name="Fitzgerald M."/>
            <person name="Haas B."/>
            <person name="Abouelleil A."/>
            <person name="Alvarado L."/>
            <person name="Arachchi H.M."/>
            <person name="Berlin A."/>
            <person name="Brown A."/>
            <person name="Chapman S.B."/>
            <person name="Chen Z."/>
            <person name="Dunbar C."/>
            <person name="Freedman E."/>
            <person name="Gearin G."/>
            <person name="Gellesch M."/>
            <person name="Goldberg J."/>
            <person name="Griggs A."/>
            <person name="Gujja S."/>
            <person name="Heilman E.R."/>
            <person name="Heiman D."/>
            <person name="Howarth C."/>
            <person name="Larson L."/>
            <person name="Lui A."/>
            <person name="MacDonald P.J."/>
            <person name="Mehta T."/>
            <person name="Montmayeur A."/>
            <person name="Murphy C."/>
            <person name="Neiman D."/>
            <person name="Pearson M."/>
            <person name="Priest M."/>
            <person name="Roberts A."/>
            <person name="Saif S."/>
            <person name="Shea T."/>
            <person name="Shenoy N."/>
            <person name="Sisk P."/>
            <person name="Stolte C."/>
            <person name="Sykes S."/>
            <person name="White J."/>
            <person name="Yandava C."/>
            <person name="Wortman J."/>
            <person name="Nusbaum C."/>
            <person name="Birren B."/>
        </authorList>
    </citation>
    <scope>NUCLEOTIDE SEQUENCE [LARGE SCALE GENOMIC DNA]</scope>
    <source>
        <strain evidence="3 4">WAL-19142</strain>
    </source>
</reference>
<dbReference type="GeneID" id="93166585"/>